<organism evidence="7 8">
    <name type="scientific">Stylosanthes scabra</name>
    <dbReference type="NCBI Taxonomy" id="79078"/>
    <lineage>
        <taxon>Eukaryota</taxon>
        <taxon>Viridiplantae</taxon>
        <taxon>Streptophyta</taxon>
        <taxon>Embryophyta</taxon>
        <taxon>Tracheophyta</taxon>
        <taxon>Spermatophyta</taxon>
        <taxon>Magnoliopsida</taxon>
        <taxon>eudicotyledons</taxon>
        <taxon>Gunneridae</taxon>
        <taxon>Pentapetalae</taxon>
        <taxon>rosids</taxon>
        <taxon>fabids</taxon>
        <taxon>Fabales</taxon>
        <taxon>Fabaceae</taxon>
        <taxon>Papilionoideae</taxon>
        <taxon>50 kb inversion clade</taxon>
        <taxon>dalbergioids sensu lato</taxon>
        <taxon>Dalbergieae</taxon>
        <taxon>Pterocarpus clade</taxon>
        <taxon>Stylosanthes</taxon>
    </lineage>
</organism>
<protein>
    <submittedName>
        <fullName evidence="7">G-type lectin S-receptor-like serine/threonine-protein kinase SD1-1</fullName>
    </submittedName>
</protein>
<evidence type="ECO:0000256" key="2">
    <source>
        <dbReference type="ARBA" id="ARBA00022679"/>
    </source>
</evidence>
<dbReference type="SUPFAM" id="SSF56112">
    <property type="entry name" value="Protein kinase-like (PK-like)"/>
    <property type="match status" value="1"/>
</dbReference>
<dbReference type="Gene3D" id="1.10.510.10">
    <property type="entry name" value="Transferase(Phosphotransferase) domain 1"/>
    <property type="match status" value="1"/>
</dbReference>
<accession>A0ABU6X106</accession>
<keyword evidence="5" id="KW-0067">ATP-binding</keyword>
<dbReference type="EMBL" id="JASCZI010186080">
    <property type="protein sequence ID" value="MED6190663.1"/>
    <property type="molecule type" value="Genomic_DNA"/>
</dbReference>
<keyword evidence="3" id="KW-0547">Nucleotide-binding</keyword>
<evidence type="ECO:0000256" key="4">
    <source>
        <dbReference type="ARBA" id="ARBA00022777"/>
    </source>
</evidence>
<dbReference type="PROSITE" id="PS00108">
    <property type="entry name" value="PROTEIN_KINASE_ST"/>
    <property type="match status" value="1"/>
</dbReference>
<evidence type="ECO:0000256" key="5">
    <source>
        <dbReference type="ARBA" id="ARBA00022840"/>
    </source>
</evidence>
<dbReference type="InterPro" id="IPR001245">
    <property type="entry name" value="Ser-Thr/Tyr_kinase_cat_dom"/>
</dbReference>
<dbReference type="PANTHER" id="PTHR27002">
    <property type="entry name" value="RECEPTOR-LIKE SERINE/THREONINE-PROTEIN KINASE SD1-8"/>
    <property type="match status" value="1"/>
</dbReference>
<keyword evidence="8" id="KW-1185">Reference proteome</keyword>
<evidence type="ECO:0000256" key="3">
    <source>
        <dbReference type="ARBA" id="ARBA00022741"/>
    </source>
</evidence>
<dbReference type="PANTHER" id="PTHR27002:SF1069">
    <property type="entry name" value="NON-SPECIFIC SERINE_THREONINE PROTEIN KINASE"/>
    <property type="match status" value="1"/>
</dbReference>
<dbReference type="SMART" id="SM00220">
    <property type="entry name" value="S_TKc"/>
    <property type="match status" value="1"/>
</dbReference>
<reference evidence="7 8" key="1">
    <citation type="journal article" date="2023" name="Plants (Basel)">
        <title>Bridging the Gap: Combining Genomics and Transcriptomics Approaches to Understand Stylosanthes scabra, an Orphan Legume from the Brazilian Caatinga.</title>
        <authorList>
            <person name="Ferreira-Neto J.R.C."/>
            <person name="da Silva M.D."/>
            <person name="Binneck E."/>
            <person name="de Melo N.F."/>
            <person name="da Silva R.H."/>
            <person name="de Melo A.L.T.M."/>
            <person name="Pandolfi V."/>
            <person name="Bustamante F.O."/>
            <person name="Brasileiro-Vidal A.C."/>
            <person name="Benko-Iseppon A.M."/>
        </authorList>
    </citation>
    <scope>NUCLEOTIDE SEQUENCE [LARGE SCALE GENOMIC DNA]</scope>
    <source>
        <tissue evidence="7">Leaves</tissue>
    </source>
</reference>
<comment type="caution">
    <text evidence="7">The sequence shown here is derived from an EMBL/GenBank/DDBJ whole genome shotgun (WGS) entry which is preliminary data.</text>
</comment>
<name>A0ABU6X106_9FABA</name>
<keyword evidence="2" id="KW-0808">Transferase</keyword>
<dbReference type="Gene3D" id="3.30.200.20">
    <property type="entry name" value="Phosphorylase Kinase, domain 1"/>
    <property type="match status" value="1"/>
</dbReference>
<dbReference type="Proteomes" id="UP001341840">
    <property type="component" value="Unassembled WGS sequence"/>
</dbReference>
<dbReference type="InterPro" id="IPR011009">
    <property type="entry name" value="Kinase-like_dom_sf"/>
</dbReference>
<dbReference type="Pfam" id="PF07714">
    <property type="entry name" value="PK_Tyr_Ser-Thr"/>
    <property type="match status" value="1"/>
</dbReference>
<feature type="non-terminal residue" evidence="7">
    <location>
        <position position="360"/>
    </location>
</feature>
<dbReference type="PROSITE" id="PS50011">
    <property type="entry name" value="PROTEIN_KINASE_DOM"/>
    <property type="match status" value="1"/>
</dbReference>
<sequence length="360" mass="41070">MRMFSKKGGQDLYIRVPGSEGVVARNICKNKLSQEDVDLPIFDFSVIAKATGNFANNKKLGEGGFGPVYKGILEDGRELAVKRLSERSRQGQEEFKNEVVLIAKLQHRNLVKLLGCCIQDEEKILIYEYMPNKSLDHFISDESRRKLLDWLKRFNIINGIARGLFYLHQDSILRIIHRDLKTSNILLDANFNPKISDFGLARTFLDDQVEGNTNKIAGTYGYMPPEYAVHGQFSMKSDVFSYGVIILELISGKKNREFSNPDNYLNLLGHAWRLWTNERPLEVLDEVLRERCNPAEVIRCIQVGLLCVQQRPDDRPNMLSVVLMLNGEKLLPQPKCPAFYVSCSKKLEEKSLLPNAKFSA</sequence>
<feature type="domain" description="Protein kinase" evidence="6">
    <location>
        <begin position="54"/>
        <end position="331"/>
    </location>
</feature>
<proteinExistence type="predicted"/>
<keyword evidence="4" id="KW-0418">Kinase</keyword>
<evidence type="ECO:0000313" key="7">
    <source>
        <dbReference type="EMBL" id="MED6190663.1"/>
    </source>
</evidence>
<evidence type="ECO:0000256" key="1">
    <source>
        <dbReference type="ARBA" id="ARBA00022527"/>
    </source>
</evidence>
<evidence type="ECO:0000259" key="6">
    <source>
        <dbReference type="PROSITE" id="PS50011"/>
    </source>
</evidence>
<gene>
    <name evidence="7" type="primary">SD11</name>
    <name evidence="7" type="ORF">PIB30_108009</name>
</gene>
<dbReference type="InterPro" id="IPR008271">
    <property type="entry name" value="Ser/Thr_kinase_AS"/>
</dbReference>
<keyword evidence="1" id="KW-0723">Serine/threonine-protein kinase</keyword>
<dbReference type="InterPro" id="IPR000719">
    <property type="entry name" value="Prot_kinase_dom"/>
</dbReference>
<evidence type="ECO:0000313" key="8">
    <source>
        <dbReference type="Proteomes" id="UP001341840"/>
    </source>
</evidence>
<dbReference type="CDD" id="cd14066">
    <property type="entry name" value="STKc_IRAK"/>
    <property type="match status" value="1"/>
</dbReference>